<dbReference type="InterPro" id="IPR011990">
    <property type="entry name" value="TPR-like_helical_dom_sf"/>
</dbReference>
<dbReference type="FunFam" id="3.40.50.300:FF:000398">
    <property type="entry name" value="Type IV pilus assembly ATPase PilB"/>
    <property type="match status" value="1"/>
</dbReference>
<keyword evidence="3" id="KW-0547">Nucleotide-binding</keyword>
<dbReference type="Gene3D" id="1.25.40.10">
    <property type="entry name" value="Tetratricopeptide repeat domain"/>
    <property type="match status" value="2"/>
</dbReference>
<evidence type="ECO:0000256" key="3">
    <source>
        <dbReference type="ARBA" id="ARBA00022741"/>
    </source>
</evidence>
<proteinExistence type="inferred from homology"/>
<dbReference type="PANTHER" id="PTHR30258:SF1">
    <property type="entry name" value="PROTEIN TRANSPORT PROTEIN HOFB HOMOLOG"/>
    <property type="match status" value="1"/>
</dbReference>
<dbReference type="InterPro" id="IPR037257">
    <property type="entry name" value="T2SS_E_N_sf"/>
</dbReference>
<evidence type="ECO:0000313" key="9">
    <source>
        <dbReference type="EMBL" id="TMI86911.1"/>
    </source>
</evidence>
<keyword evidence="5" id="KW-0067">ATP-binding</keyword>
<dbReference type="SUPFAM" id="SSF52540">
    <property type="entry name" value="P-loop containing nucleoside triphosphate hydrolases"/>
    <property type="match status" value="1"/>
</dbReference>
<dbReference type="PROSITE" id="PS00662">
    <property type="entry name" value="T2SP_E"/>
    <property type="match status" value="1"/>
</dbReference>
<dbReference type="PANTHER" id="PTHR30258">
    <property type="entry name" value="TYPE II SECRETION SYSTEM PROTEIN GSPE-RELATED"/>
    <property type="match status" value="1"/>
</dbReference>
<dbReference type="GO" id="GO:0005524">
    <property type="term" value="F:ATP binding"/>
    <property type="evidence" value="ECO:0007669"/>
    <property type="project" value="UniProtKB-KW"/>
</dbReference>
<evidence type="ECO:0000256" key="1">
    <source>
        <dbReference type="ARBA" id="ARBA00006611"/>
    </source>
</evidence>
<protein>
    <submittedName>
        <fullName evidence="9">Tetratricopeptide repeat protein</fullName>
    </submittedName>
</protein>
<dbReference type="Pfam" id="PF07719">
    <property type="entry name" value="TPR_2"/>
    <property type="match status" value="1"/>
</dbReference>
<dbReference type="Proteomes" id="UP000318509">
    <property type="component" value="Unassembled WGS sequence"/>
</dbReference>
<dbReference type="Gene3D" id="3.40.50.300">
    <property type="entry name" value="P-loop containing nucleotide triphosphate hydrolases"/>
    <property type="match status" value="1"/>
</dbReference>
<dbReference type="PROSITE" id="PS50005">
    <property type="entry name" value="TPR"/>
    <property type="match status" value="1"/>
</dbReference>
<feature type="compositionally biased region" description="Pro residues" evidence="7">
    <location>
        <begin position="206"/>
        <end position="221"/>
    </location>
</feature>
<keyword evidence="2" id="KW-0677">Repeat</keyword>
<dbReference type="FunFam" id="3.30.300.160:FF:000002">
    <property type="entry name" value="Type II secretion system protein E"/>
    <property type="match status" value="1"/>
</dbReference>
<dbReference type="InterPro" id="IPR027417">
    <property type="entry name" value="P-loop_NTPase"/>
</dbReference>
<feature type="repeat" description="TPR" evidence="6">
    <location>
        <begin position="44"/>
        <end position="77"/>
    </location>
</feature>
<keyword evidence="4 6" id="KW-0802">TPR repeat</keyword>
<dbReference type="Gene3D" id="3.30.450.90">
    <property type="match status" value="1"/>
</dbReference>
<evidence type="ECO:0000256" key="2">
    <source>
        <dbReference type="ARBA" id="ARBA00022737"/>
    </source>
</evidence>
<sequence length="823" mass="89057">MLVGDPNGMQAPDDASDLPDEIVRQLAEYRQALDLPELDVGLDVAVWFHTGQSHRASGQIESAVACFKKAIELAPGDAFAYWELVELYVEQGVPPAAVMVLSALGEQLSAGQEWIGAIAAWERASELVPDDADVLKALRDAYTGAGRPQDAVRVDSALETLRPAAPAAAKPPGSKPAAPGLPEPPQAAAAPAAPARPAPARRTPLPAEPKAPPAPQVPKKPAPASFDKPGRDVRGNGPGRPGGAAPSSGSHTAERGKNWPRETRLGEICLSHGWVTEEQMRRANEIQRQSNARMGRILVEMDVISEQQLSQALAEQWRLRYIDLADTVVDSEVARLIPSYLARRHGVVAIGREGNRLVVAMSDPSNVVAIDDIRLLTGLEVEVVIASAADIAKAQGLVYGGGGDMEEMFRAEPDADEPRQDETNLEHLRTAVEEAPIIRAVNEILSKAILAGASDIHIEPHRNDVKVRLRIDGVMQDIMSPPKVVQAPLISRLKILADMDIAERRLPQDGHIHLKAEGKEYDLRVSTLPTVLGEKVVLRILDQSSTKVALHELGFAGSLLEIWESLITKPYGMILVTGPTGSGKTTTLYTSLARINTPERNIVSVENPVEYQIPRVNQVQVNVKVGLTFASGLRTILRQDPDVVLIGEIRDRETAEIAVQASMTGHLVLSTIHTNDAPSAVVRLRDMGVEPFLITSSLIGVLAQRLLRVICSKCKEAYVPPVDALRRLGLEHGSAADVRLYRGKGCDHCRKTGYKGRLGVFELMVITDPIRALAVSGAPTEKLRELAIAEGMRTLRQDAVSKVLEGVTTFEEMLRVVFVTESV</sequence>
<dbReference type="InterPro" id="IPR019734">
    <property type="entry name" value="TPR_rpt"/>
</dbReference>
<gene>
    <name evidence="9" type="ORF">E6H00_17115</name>
</gene>
<dbReference type="InterPro" id="IPR013105">
    <property type="entry name" value="TPR_2"/>
</dbReference>
<accession>A0A537JTP1</accession>
<feature type="region of interest" description="Disordered" evidence="7">
    <location>
        <begin position="164"/>
        <end position="260"/>
    </location>
</feature>
<dbReference type="Gene3D" id="3.30.300.160">
    <property type="entry name" value="Type II secretion system, protein E, N-terminal domain"/>
    <property type="match status" value="1"/>
</dbReference>
<dbReference type="GO" id="GO:0016887">
    <property type="term" value="F:ATP hydrolysis activity"/>
    <property type="evidence" value="ECO:0007669"/>
    <property type="project" value="TreeGrafter"/>
</dbReference>
<dbReference type="InterPro" id="IPR007831">
    <property type="entry name" value="T2SS_GspE_N"/>
</dbReference>
<evidence type="ECO:0000256" key="4">
    <source>
        <dbReference type="ARBA" id="ARBA00022803"/>
    </source>
</evidence>
<dbReference type="Pfam" id="PF00437">
    <property type="entry name" value="T2SSE"/>
    <property type="match status" value="1"/>
</dbReference>
<dbReference type="FunFam" id="3.30.450.90:FF:000001">
    <property type="entry name" value="Type II secretion system ATPase GspE"/>
    <property type="match status" value="1"/>
</dbReference>
<reference evidence="9 10" key="1">
    <citation type="journal article" date="2019" name="Nat. Microbiol.">
        <title>Mediterranean grassland soil C-N compound turnover is dependent on rainfall and depth, and is mediated by genomically divergent microorganisms.</title>
        <authorList>
            <person name="Diamond S."/>
            <person name="Andeer P.F."/>
            <person name="Li Z."/>
            <person name="Crits-Christoph A."/>
            <person name="Burstein D."/>
            <person name="Anantharaman K."/>
            <person name="Lane K.R."/>
            <person name="Thomas B.C."/>
            <person name="Pan C."/>
            <person name="Northen T.R."/>
            <person name="Banfield J.F."/>
        </authorList>
    </citation>
    <scope>NUCLEOTIDE SEQUENCE [LARGE SCALE GENOMIC DNA]</scope>
    <source>
        <strain evidence="9">NP_3</strain>
    </source>
</reference>
<dbReference type="Pfam" id="PF05157">
    <property type="entry name" value="MshEN"/>
    <property type="match status" value="1"/>
</dbReference>
<dbReference type="InterPro" id="IPR001482">
    <property type="entry name" value="T2SS/T4SS_dom"/>
</dbReference>
<dbReference type="SUPFAM" id="SSF160246">
    <property type="entry name" value="EspE N-terminal domain-like"/>
    <property type="match status" value="1"/>
</dbReference>
<dbReference type="SMART" id="SM00028">
    <property type="entry name" value="TPR"/>
    <property type="match status" value="2"/>
</dbReference>
<name>A0A537JTP1_9BACT</name>
<evidence type="ECO:0000256" key="6">
    <source>
        <dbReference type="PROSITE-ProRule" id="PRU00339"/>
    </source>
</evidence>
<comment type="similarity">
    <text evidence="1">Belongs to the GSP E family.</text>
</comment>
<comment type="caution">
    <text evidence="9">The sequence shown here is derived from an EMBL/GenBank/DDBJ whole genome shotgun (WGS) entry which is preliminary data.</text>
</comment>
<organism evidence="9 10">
    <name type="scientific">Candidatus Segetimicrobium genomatis</name>
    <dbReference type="NCBI Taxonomy" id="2569760"/>
    <lineage>
        <taxon>Bacteria</taxon>
        <taxon>Bacillati</taxon>
        <taxon>Candidatus Sysuimicrobiota</taxon>
        <taxon>Candidatus Sysuimicrobiia</taxon>
        <taxon>Candidatus Sysuimicrobiales</taxon>
        <taxon>Candidatus Segetimicrobiaceae</taxon>
        <taxon>Candidatus Segetimicrobium</taxon>
    </lineage>
</organism>
<dbReference type="EMBL" id="VBAK01000174">
    <property type="protein sequence ID" value="TMI86911.1"/>
    <property type="molecule type" value="Genomic_DNA"/>
</dbReference>
<evidence type="ECO:0000259" key="8">
    <source>
        <dbReference type="PROSITE" id="PS00662"/>
    </source>
</evidence>
<dbReference type="GO" id="GO:0005886">
    <property type="term" value="C:plasma membrane"/>
    <property type="evidence" value="ECO:0007669"/>
    <property type="project" value="TreeGrafter"/>
</dbReference>
<evidence type="ECO:0000256" key="7">
    <source>
        <dbReference type="SAM" id="MobiDB-lite"/>
    </source>
</evidence>
<evidence type="ECO:0000313" key="10">
    <source>
        <dbReference type="Proteomes" id="UP000318509"/>
    </source>
</evidence>
<feature type="compositionally biased region" description="Low complexity" evidence="7">
    <location>
        <begin position="164"/>
        <end position="178"/>
    </location>
</feature>
<dbReference type="AlphaFoldDB" id="A0A537JTP1"/>
<evidence type="ECO:0000256" key="5">
    <source>
        <dbReference type="ARBA" id="ARBA00022840"/>
    </source>
</evidence>
<feature type="domain" description="Bacterial type II secretion system protein E" evidence="8">
    <location>
        <begin position="637"/>
        <end position="651"/>
    </location>
</feature>
<feature type="compositionally biased region" description="Low complexity" evidence="7">
    <location>
        <begin position="186"/>
        <end position="205"/>
    </location>
</feature>
<dbReference type="CDD" id="cd01129">
    <property type="entry name" value="PulE-GspE-like"/>
    <property type="match status" value="1"/>
</dbReference>
<dbReference type="SUPFAM" id="SSF48452">
    <property type="entry name" value="TPR-like"/>
    <property type="match status" value="1"/>
</dbReference>